<protein>
    <submittedName>
        <fullName evidence="2">Uncharacterized protein</fullName>
    </submittedName>
</protein>
<dbReference type="AlphaFoldDB" id="A0A843UP48"/>
<evidence type="ECO:0000256" key="1">
    <source>
        <dbReference type="SAM" id="MobiDB-lite"/>
    </source>
</evidence>
<keyword evidence="3" id="KW-1185">Reference proteome</keyword>
<dbReference type="PANTHER" id="PTHR48055">
    <property type="entry name" value="LEUCINE-RICH REPEAT RECEPTOR PROTEIN KINASE EMS1"/>
    <property type="match status" value="1"/>
</dbReference>
<dbReference type="InterPro" id="IPR051564">
    <property type="entry name" value="LRR_receptor-like_kinase"/>
</dbReference>
<reference evidence="2" key="1">
    <citation type="submission" date="2017-07" db="EMBL/GenBank/DDBJ databases">
        <title>Taro Niue Genome Assembly and Annotation.</title>
        <authorList>
            <person name="Atibalentja N."/>
            <person name="Keating K."/>
            <person name="Fields C.J."/>
        </authorList>
    </citation>
    <scope>NUCLEOTIDE SEQUENCE</scope>
    <source>
        <strain evidence="2">Niue_2</strain>
        <tissue evidence="2">Leaf</tissue>
    </source>
</reference>
<dbReference type="GO" id="GO:0016020">
    <property type="term" value="C:membrane"/>
    <property type="evidence" value="ECO:0007669"/>
    <property type="project" value="TreeGrafter"/>
</dbReference>
<dbReference type="EMBL" id="NMUH01000650">
    <property type="protein sequence ID" value="MQL82713.1"/>
    <property type="molecule type" value="Genomic_DNA"/>
</dbReference>
<name>A0A843UP48_COLES</name>
<proteinExistence type="predicted"/>
<gene>
    <name evidence="2" type="ORF">Taro_015193</name>
</gene>
<comment type="caution">
    <text evidence="2">The sequence shown here is derived from an EMBL/GenBank/DDBJ whole genome shotgun (WGS) entry which is preliminary data.</text>
</comment>
<dbReference type="PANTHER" id="PTHR48055:SF14">
    <property type="entry name" value="NON-SPECIFIC SERINE_THREONINE PROTEIN KINASE"/>
    <property type="match status" value="1"/>
</dbReference>
<feature type="compositionally biased region" description="Basic and acidic residues" evidence="1">
    <location>
        <begin position="157"/>
        <end position="169"/>
    </location>
</feature>
<organism evidence="2 3">
    <name type="scientific">Colocasia esculenta</name>
    <name type="common">Wild taro</name>
    <name type="synonym">Arum esculentum</name>
    <dbReference type="NCBI Taxonomy" id="4460"/>
    <lineage>
        <taxon>Eukaryota</taxon>
        <taxon>Viridiplantae</taxon>
        <taxon>Streptophyta</taxon>
        <taxon>Embryophyta</taxon>
        <taxon>Tracheophyta</taxon>
        <taxon>Spermatophyta</taxon>
        <taxon>Magnoliopsida</taxon>
        <taxon>Liliopsida</taxon>
        <taxon>Araceae</taxon>
        <taxon>Aroideae</taxon>
        <taxon>Colocasieae</taxon>
        <taxon>Colocasia</taxon>
    </lineage>
</organism>
<accession>A0A843UP48</accession>
<dbReference type="Proteomes" id="UP000652761">
    <property type="component" value="Unassembled WGS sequence"/>
</dbReference>
<feature type="region of interest" description="Disordered" evidence="1">
    <location>
        <begin position="138"/>
        <end position="182"/>
    </location>
</feature>
<evidence type="ECO:0000313" key="2">
    <source>
        <dbReference type="EMBL" id="MQL82713.1"/>
    </source>
</evidence>
<evidence type="ECO:0000313" key="3">
    <source>
        <dbReference type="Proteomes" id="UP000652761"/>
    </source>
</evidence>
<sequence>MARLVSAVDSHLSVSTLAGSPRYVPPEYYQSFRCSTKGDHPRQRLVDVFDPTLLRDDPSLELELLEHRKVACAWLDNRPAWCPTMLNVMAMFKEIRVGSIVGSANVGTPSVDEDTAHYGVMGMSLHKEMEDKYYLPAKPTMERERERTRGRKRGNAAKKESHGMTDERGGQPPQRVHPRRHSKVRAAGVLPELPVLHQGRRLKFWGGATGAAHGAAADGLGGVRGQQQLGGVCAAAAPSPAVGRRVDLTLLRDDPSLEQELLEHLKVACACLDDRPARFPTMLNVMVIFKEIRAGSTVGSAVVGTPSVDDDTAHYGVMGMSLHKEREDK</sequence>